<dbReference type="EMBL" id="CP076544">
    <property type="protein sequence ID" value="QWS32665.1"/>
    <property type="molecule type" value="Genomic_DNA"/>
</dbReference>
<protein>
    <submittedName>
        <fullName evidence="1">Uncharacterized protein</fullName>
    </submittedName>
</protein>
<accession>A0ACD1E175</accession>
<reference evidence="1" key="1">
    <citation type="submission" date="2021-06" db="EMBL/GenBank/DDBJ databases">
        <authorList>
            <person name="Ellington A.J."/>
            <person name="Bryan N.C."/>
            <person name="Christner B.C."/>
            <person name="Reisch C.R."/>
        </authorList>
    </citation>
    <scope>NUCLEOTIDE SEQUENCE</scope>
    <source>
        <strain evidence="1">L6-1</strain>
    </source>
</reference>
<sequence>MPLPLSPAAAPAGPDRPSTPVRTAVELLLGLSFLVTVSAAGYGAAAGHGSVVAQVAAIVFLVTATSALVSWFRPVETGRADG</sequence>
<dbReference type="Proteomes" id="UP000681794">
    <property type="component" value="Chromosome"/>
</dbReference>
<evidence type="ECO:0000313" key="2">
    <source>
        <dbReference type="Proteomes" id="UP000681794"/>
    </source>
</evidence>
<proteinExistence type="predicted"/>
<organism evidence="1 2">
    <name type="scientific">Curtobacterium aetherium</name>
    <dbReference type="NCBI Taxonomy" id="2841594"/>
    <lineage>
        <taxon>Bacteria</taxon>
        <taxon>Bacillati</taxon>
        <taxon>Actinomycetota</taxon>
        <taxon>Actinomycetes</taxon>
        <taxon>Micrococcales</taxon>
        <taxon>Microbacteriaceae</taxon>
        <taxon>Curtobacterium</taxon>
    </lineage>
</organism>
<keyword evidence="2" id="KW-1185">Reference proteome</keyword>
<evidence type="ECO:0000313" key="1">
    <source>
        <dbReference type="EMBL" id="QWS32665.1"/>
    </source>
</evidence>
<name>A0ACD1E175_9MICO</name>
<gene>
    <name evidence="1" type="ORF">KM842_10245</name>
</gene>